<dbReference type="GO" id="GO:0030272">
    <property type="term" value="F:5-formyltetrahydrofolate cyclo-ligase activity"/>
    <property type="evidence" value="ECO:0007669"/>
    <property type="project" value="UniProtKB-EC"/>
</dbReference>
<evidence type="ECO:0000256" key="1">
    <source>
        <dbReference type="ARBA" id="ARBA00010638"/>
    </source>
</evidence>
<keyword evidence="7" id="KW-1185">Reference proteome</keyword>
<dbReference type="GO" id="GO:0046872">
    <property type="term" value="F:metal ion binding"/>
    <property type="evidence" value="ECO:0007669"/>
    <property type="project" value="UniProtKB-KW"/>
</dbReference>
<protein>
    <recommendedName>
        <fullName evidence="5">5-formyltetrahydrofolate cyclo-ligase</fullName>
        <ecNumber evidence="5">6.3.3.2</ecNumber>
    </recommendedName>
</protein>
<dbReference type="PIRSF" id="PIRSF006806">
    <property type="entry name" value="FTHF_cligase"/>
    <property type="match status" value="1"/>
</dbReference>
<feature type="binding site" evidence="4">
    <location>
        <position position="56"/>
    </location>
    <ligand>
        <name>substrate</name>
    </ligand>
</feature>
<keyword evidence="6" id="KW-0436">Ligase</keyword>
<dbReference type="Proteomes" id="UP000593910">
    <property type="component" value="Chromosome"/>
</dbReference>
<dbReference type="PANTHER" id="PTHR23407:SF1">
    <property type="entry name" value="5-FORMYLTETRAHYDROFOLATE CYCLO-LIGASE"/>
    <property type="match status" value="1"/>
</dbReference>
<sequence length="191" mass="22335">MTLTKETFRKNSIEKIQNLHTYNKVYRDALLEQKLLRLLKKYKHRNILVYHPLPFEADIRKSITKMRRKLNVYVPFMEGESFKMVPFRLPLKKKKFGIFEAGDTIRNIKKIDIAIVPSIGVDGDLKRIGFGKGMYDRFFAKLKKKPYTIFVQPVLCYTRESICDSYDVEADVLITPTAEIFKGHIAIKKGN</sequence>
<keyword evidence="5" id="KW-0460">Magnesium</keyword>
<reference evidence="6 7" key="1">
    <citation type="submission" date="2019-06" db="EMBL/GenBank/DDBJ databases">
        <title>Sulfurimonas gotlandica sp. nov., a chemoautotrophic and psychrotolerant epsilonproteobacterium isolated from a pelagic redoxcline, and an emended description of the genus Sulfurimonas.</title>
        <authorList>
            <person name="Wang S."/>
            <person name="Jiang L."/>
            <person name="Shao Z."/>
        </authorList>
    </citation>
    <scope>NUCLEOTIDE SEQUENCE [LARGE SCALE GENOMIC DNA]</scope>
    <source>
        <strain evidence="6 7">B2</strain>
    </source>
</reference>
<comment type="cofactor">
    <cofactor evidence="5">
        <name>Mg(2+)</name>
        <dbReference type="ChEBI" id="CHEBI:18420"/>
    </cofactor>
</comment>
<dbReference type="EC" id="6.3.3.2" evidence="5"/>
<dbReference type="Pfam" id="PF01812">
    <property type="entry name" value="5-FTHF_cyc-lig"/>
    <property type="match status" value="1"/>
</dbReference>
<dbReference type="GO" id="GO:0009396">
    <property type="term" value="P:folic acid-containing compound biosynthetic process"/>
    <property type="evidence" value="ECO:0007669"/>
    <property type="project" value="TreeGrafter"/>
</dbReference>
<dbReference type="KEGG" id="smax:FJR03_07560"/>
<dbReference type="AlphaFoldDB" id="A0A7M1AY64"/>
<name>A0A7M1AY64_9BACT</name>
<feature type="binding site" evidence="4">
    <location>
        <begin position="5"/>
        <end position="9"/>
    </location>
    <ligand>
        <name>ATP</name>
        <dbReference type="ChEBI" id="CHEBI:30616"/>
    </ligand>
</feature>
<dbReference type="Gene3D" id="3.40.50.10420">
    <property type="entry name" value="NagB/RpiA/CoA transferase-like"/>
    <property type="match status" value="1"/>
</dbReference>
<dbReference type="NCBIfam" id="TIGR02727">
    <property type="entry name" value="MTHFS_bact"/>
    <property type="match status" value="1"/>
</dbReference>
<dbReference type="InterPro" id="IPR037171">
    <property type="entry name" value="NagB/RpiA_transferase-like"/>
</dbReference>
<organism evidence="6 7">
    <name type="scientific">Sulfurimonas marina</name>
    <dbReference type="NCBI Taxonomy" id="2590551"/>
    <lineage>
        <taxon>Bacteria</taxon>
        <taxon>Pseudomonadati</taxon>
        <taxon>Campylobacterota</taxon>
        <taxon>Epsilonproteobacteria</taxon>
        <taxon>Campylobacterales</taxon>
        <taxon>Sulfurimonadaceae</taxon>
        <taxon>Sulfurimonas</taxon>
    </lineage>
</organism>
<dbReference type="GO" id="GO:0005524">
    <property type="term" value="F:ATP binding"/>
    <property type="evidence" value="ECO:0007669"/>
    <property type="project" value="UniProtKB-KW"/>
</dbReference>
<dbReference type="SUPFAM" id="SSF100950">
    <property type="entry name" value="NagB/RpiA/CoA transferase-like"/>
    <property type="match status" value="1"/>
</dbReference>
<evidence type="ECO:0000256" key="3">
    <source>
        <dbReference type="ARBA" id="ARBA00022840"/>
    </source>
</evidence>
<comment type="similarity">
    <text evidence="1 5">Belongs to the 5-formyltetrahydrofolate cyclo-ligase family.</text>
</comment>
<proteinExistence type="inferred from homology"/>
<dbReference type="PANTHER" id="PTHR23407">
    <property type="entry name" value="ATPASE INHIBITOR/5-FORMYLTETRAHYDROFOLATE CYCLO-LIGASE"/>
    <property type="match status" value="1"/>
</dbReference>
<comment type="catalytic activity">
    <reaction evidence="5">
        <text>(6S)-5-formyl-5,6,7,8-tetrahydrofolate + ATP = (6R)-5,10-methenyltetrahydrofolate + ADP + phosphate</text>
        <dbReference type="Rhea" id="RHEA:10488"/>
        <dbReference type="ChEBI" id="CHEBI:30616"/>
        <dbReference type="ChEBI" id="CHEBI:43474"/>
        <dbReference type="ChEBI" id="CHEBI:57455"/>
        <dbReference type="ChEBI" id="CHEBI:57457"/>
        <dbReference type="ChEBI" id="CHEBI:456216"/>
        <dbReference type="EC" id="6.3.3.2"/>
    </reaction>
</comment>
<dbReference type="InterPro" id="IPR002698">
    <property type="entry name" value="FTHF_cligase"/>
</dbReference>
<accession>A0A7M1AY64</accession>
<feature type="binding site" evidence="4">
    <location>
        <begin position="127"/>
        <end position="135"/>
    </location>
    <ligand>
        <name>ATP</name>
        <dbReference type="ChEBI" id="CHEBI:30616"/>
    </ligand>
</feature>
<evidence type="ECO:0000256" key="2">
    <source>
        <dbReference type="ARBA" id="ARBA00022741"/>
    </source>
</evidence>
<keyword evidence="5" id="KW-0479">Metal-binding</keyword>
<evidence type="ECO:0000256" key="5">
    <source>
        <dbReference type="RuleBase" id="RU361279"/>
    </source>
</evidence>
<evidence type="ECO:0000313" key="7">
    <source>
        <dbReference type="Proteomes" id="UP000593910"/>
    </source>
</evidence>
<gene>
    <name evidence="6" type="ORF">FJR03_07560</name>
</gene>
<keyword evidence="2 4" id="KW-0547">Nucleotide-binding</keyword>
<evidence type="ECO:0000313" key="6">
    <source>
        <dbReference type="EMBL" id="QOP42384.1"/>
    </source>
</evidence>
<evidence type="ECO:0000256" key="4">
    <source>
        <dbReference type="PIRSR" id="PIRSR006806-1"/>
    </source>
</evidence>
<keyword evidence="3 4" id="KW-0067">ATP-binding</keyword>
<dbReference type="GO" id="GO:0035999">
    <property type="term" value="P:tetrahydrofolate interconversion"/>
    <property type="evidence" value="ECO:0007669"/>
    <property type="project" value="TreeGrafter"/>
</dbReference>
<dbReference type="InterPro" id="IPR024185">
    <property type="entry name" value="FTHF_cligase-like_sf"/>
</dbReference>
<dbReference type="EMBL" id="CP041165">
    <property type="protein sequence ID" value="QOP42384.1"/>
    <property type="molecule type" value="Genomic_DNA"/>
</dbReference>